<name>A0A9D2SI73_9FIRM</name>
<dbReference type="EMBL" id="DWWT01000043">
    <property type="protein sequence ID" value="HJC06322.1"/>
    <property type="molecule type" value="Genomic_DNA"/>
</dbReference>
<feature type="transmembrane region" description="Helical" evidence="8">
    <location>
        <begin position="230"/>
        <end position="249"/>
    </location>
</feature>
<feature type="transmembrane region" description="Helical" evidence="8">
    <location>
        <begin position="201"/>
        <end position="223"/>
    </location>
</feature>
<keyword evidence="3" id="KW-1003">Cell membrane</keyword>
<evidence type="ECO:0000256" key="3">
    <source>
        <dbReference type="ARBA" id="ARBA00022475"/>
    </source>
</evidence>
<accession>A0A9D2SI73</accession>
<keyword evidence="5 8" id="KW-0812">Transmembrane</keyword>
<feature type="transmembrane region" description="Helical" evidence="8">
    <location>
        <begin position="7"/>
        <end position="30"/>
    </location>
</feature>
<sequence length="259" mass="28171">MKKSKSLLIVTCIVYLFLIGPLLIIAAASFSDTNYLTFPGKGFTLRWYAQIFQIHSFIAAARMSVFIAVGATLIALVLGLPAAYALNRYPMKGKEAIQSLFLSPVLIPVIVLGFVMLRYVVNQYHLPVVASLLVGHTILSIPYIMRVVTASLSNFDFSVEEAARSLGATQMYTFFKIVLPNIKSGIASACIMAVINSFNNVSLSAFLTGAGVTMLPIEMMAYVEYHFDPTIAALATLLMIVTLGVMLLIEKTLGLKSVV</sequence>
<keyword evidence="2 8" id="KW-0813">Transport</keyword>
<protein>
    <submittedName>
        <fullName evidence="10">ABC transporter permease</fullName>
    </submittedName>
</protein>
<dbReference type="SUPFAM" id="SSF161098">
    <property type="entry name" value="MetI-like"/>
    <property type="match status" value="1"/>
</dbReference>
<dbReference type="Proteomes" id="UP000823910">
    <property type="component" value="Unassembled WGS sequence"/>
</dbReference>
<evidence type="ECO:0000256" key="5">
    <source>
        <dbReference type="ARBA" id="ARBA00022692"/>
    </source>
</evidence>
<proteinExistence type="inferred from homology"/>
<keyword evidence="7 8" id="KW-0472">Membrane</keyword>
<dbReference type="Pfam" id="PF00528">
    <property type="entry name" value="BPD_transp_1"/>
    <property type="match status" value="1"/>
</dbReference>
<evidence type="ECO:0000256" key="2">
    <source>
        <dbReference type="ARBA" id="ARBA00022448"/>
    </source>
</evidence>
<reference evidence="10" key="1">
    <citation type="journal article" date="2021" name="PeerJ">
        <title>Extensive microbial diversity within the chicken gut microbiome revealed by metagenomics and culture.</title>
        <authorList>
            <person name="Gilroy R."/>
            <person name="Ravi A."/>
            <person name="Getino M."/>
            <person name="Pursley I."/>
            <person name="Horton D.L."/>
            <person name="Alikhan N.F."/>
            <person name="Baker D."/>
            <person name="Gharbi K."/>
            <person name="Hall N."/>
            <person name="Watson M."/>
            <person name="Adriaenssens E.M."/>
            <person name="Foster-Nyarko E."/>
            <person name="Jarju S."/>
            <person name="Secka A."/>
            <person name="Antonio M."/>
            <person name="Oren A."/>
            <person name="Chaudhuri R.R."/>
            <person name="La Ragione R."/>
            <person name="Hildebrand F."/>
            <person name="Pallen M.J."/>
        </authorList>
    </citation>
    <scope>NUCLEOTIDE SEQUENCE</scope>
    <source>
        <strain evidence="10">CHK180-15479</strain>
    </source>
</reference>
<dbReference type="AlphaFoldDB" id="A0A9D2SI73"/>
<feature type="domain" description="ABC transmembrane type-1" evidence="9">
    <location>
        <begin position="61"/>
        <end position="249"/>
    </location>
</feature>
<evidence type="ECO:0000256" key="8">
    <source>
        <dbReference type="RuleBase" id="RU363032"/>
    </source>
</evidence>
<evidence type="ECO:0000313" key="11">
    <source>
        <dbReference type="Proteomes" id="UP000823910"/>
    </source>
</evidence>
<gene>
    <name evidence="10" type="ORF">H9704_09235</name>
</gene>
<feature type="transmembrane region" description="Helical" evidence="8">
    <location>
        <begin position="99"/>
        <end position="120"/>
    </location>
</feature>
<keyword evidence="6 8" id="KW-1133">Transmembrane helix</keyword>
<comment type="similarity">
    <text evidence="8">Belongs to the binding-protein-dependent transport system permease family.</text>
</comment>
<dbReference type="PROSITE" id="PS50928">
    <property type="entry name" value="ABC_TM1"/>
    <property type="match status" value="1"/>
</dbReference>
<comment type="caution">
    <text evidence="10">The sequence shown here is derived from an EMBL/GenBank/DDBJ whole genome shotgun (WGS) entry which is preliminary data.</text>
</comment>
<dbReference type="GO" id="GO:0005886">
    <property type="term" value="C:plasma membrane"/>
    <property type="evidence" value="ECO:0007669"/>
    <property type="project" value="UniProtKB-SubCell"/>
</dbReference>
<dbReference type="PANTHER" id="PTHR43357:SF4">
    <property type="entry name" value="INNER MEMBRANE ABC TRANSPORTER PERMEASE PROTEIN YDCV"/>
    <property type="match status" value="1"/>
</dbReference>
<comment type="subcellular location">
    <subcellularLocation>
        <location evidence="1">Cell inner membrane</location>
        <topology evidence="1">Multi-pass membrane protein</topology>
    </subcellularLocation>
    <subcellularLocation>
        <location evidence="8">Cell membrane</location>
        <topology evidence="8">Multi-pass membrane protein</topology>
    </subcellularLocation>
</comment>
<dbReference type="InterPro" id="IPR000515">
    <property type="entry name" value="MetI-like"/>
</dbReference>
<feature type="transmembrane region" description="Helical" evidence="8">
    <location>
        <begin position="126"/>
        <end position="145"/>
    </location>
</feature>
<evidence type="ECO:0000256" key="6">
    <source>
        <dbReference type="ARBA" id="ARBA00022989"/>
    </source>
</evidence>
<dbReference type="CDD" id="cd06261">
    <property type="entry name" value="TM_PBP2"/>
    <property type="match status" value="1"/>
</dbReference>
<evidence type="ECO:0000259" key="9">
    <source>
        <dbReference type="PROSITE" id="PS50928"/>
    </source>
</evidence>
<reference evidence="10" key="2">
    <citation type="submission" date="2021-04" db="EMBL/GenBank/DDBJ databases">
        <authorList>
            <person name="Gilroy R."/>
        </authorList>
    </citation>
    <scope>NUCLEOTIDE SEQUENCE</scope>
    <source>
        <strain evidence="10">CHK180-15479</strain>
    </source>
</reference>
<dbReference type="InterPro" id="IPR035906">
    <property type="entry name" value="MetI-like_sf"/>
</dbReference>
<evidence type="ECO:0000256" key="1">
    <source>
        <dbReference type="ARBA" id="ARBA00004429"/>
    </source>
</evidence>
<evidence type="ECO:0000256" key="7">
    <source>
        <dbReference type="ARBA" id="ARBA00023136"/>
    </source>
</evidence>
<keyword evidence="4" id="KW-0997">Cell inner membrane</keyword>
<evidence type="ECO:0000313" key="10">
    <source>
        <dbReference type="EMBL" id="HJC06322.1"/>
    </source>
</evidence>
<dbReference type="PANTHER" id="PTHR43357">
    <property type="entry name" value="INNER MEMBRANE ABC TRANSPORTER PERMEASE PROTEIN YDCV"/>
    <property type="match status" value="1"/>
</dbReference>
<organism evidence="10 11">
    <name type="scientific">Candidatus Enterocloster excrementipullorum</name>
    <dbReference type="NCBI Taxonomy" id="2838559"/>
    <lineage>
        <taxon>Bacteria</taxon>
        <taxon>Bacillati</taxon>
        <taxon>Bacillota</taxon>
        <taxon>Clostridia</taxon>
        <taxon>Lachnospirales</taxon>
        <taxon>Lachnospiraceae</taxon>
        <taxon>Enterocloster</taxon>
    </lineage>
</organism>
<dbReference type="Gene3D" id="1.10.3720.10">
    <property type="entry name" value="MetI-like"/>
    <property type="match status" value="1"/>
</dbReference>
<feature type="transmembrane region" description="Helical" evidence="8">
    <location>
        <begin position="65"/>
        <end position="87"/>
    </location>
</feature>
<evidence type="ECO:0000256" key="4">
    <source>
        <dbReference type="ARBA" id="ARBA00022519"/>
    </source>
</evidence>
<dbReference type="GO" id="GO:0055085">
    <property type="term" value="P:transmembrane transport"/>
    <property type="evidence" value="ECO:0007669"/>
    <property type="project" value="InterPro"/>
</dbReference>